<keyword evidence="2" id="KW-1185">Reference proteome</keyword>
<dbReference type="Pfam" id="PF07661">
    <property type="entry name" value="MORN_2"/>
    <property type="match status" value="2"/>
</dbReference>
<dbReference type="SUPFAM" id="SSF82185">
    <property type="entry name" value="Histone H3 K4-specific methyltransferase SET7/9 N-terminal domain"/>
    <property type="match status" value="1"/>
</dbReference>
<dbReference type="EMBL" id="ALVD01000001">
    <property type="protein sequence ID" value="EJU08873.1"/>
    <property type="molecule type" value="Genomic_DNA"/>
</dbReference>
<sequence length="289" mass="33869">MLDLKEELVMRKSFLFIFLIFLVNSIFSYSSTNNSTDEELQKVFDKNKEIIVVYRASIKDTIPKKYIENIIPKEEFNISNDNRIKITIKYTQKNKSDILAEIYTPDGDLAVKTEIKLRRKLLFNEIEKLVQEIEDNEASNQSDILNNKFSDKFLENIKSFVSYSYYDDGSVNSKTEYDFDRKSITMLTYGDGKILSKTIAKYKGSIQDENMDIDFYENLTKTFIKMKVKKIENGQEIRTFYPSGKLKSIGVYKNNILNGNYKEYNEDGSLKKETFYKDGIDINKIKFLK</sequence>
<evidence type="ECO:0000313" key="2">
    <source>
        <dbReference type="Proteomes" id="UP000004829"/>
    </source>
</evidence>
<gene>
    <name evidence="1" type="ORF">B437_02065</name>
</gene>
<dbReference type="InterPro" id="IPR011652">
    <property type="entry name" value="MORN_2"/>
</dbReference>
<comment type="caution">
    <text evidence="1">The sequence shown here is derived from an EMBL/GenBank/DDBJ whole genome shotgun (WGS) entry which is preliminary data.</text>
</comment>
<accession>A0ABP2R7B4</accession>
<evidence type="ECO:0000313" key="1">
    <source>
        <dbReference type="EMBL" id="EJU08873.1"/>
    </source>
</evidence>
<dbReference type="Proteomes" id="UP000004829">
    <property type="component" value="Unassembled WGS sequence"/>
</dbReference>
<dbReference type="Gene3D" id="3.90.930.1">
    <property type="match status" value="1"/>
</dbReference>
<proteinExistence type="predicted"/>
<evidence type="ECO:0008006" key="3">
    <source>
        <dbReference type="Google" id="ProtNLM"/>
    </source>
</evidence>
<name>A0ABP2R7B4_9FUSO</name>
<reference evidence="2" key="1">
    <citation type="journal article" date="2012" name="J. Bacteriol.">
        <title>Draft Genome Sequence of Fusobacterium nucleatum ChDC F128, Isolated from a Periodontitis Lesion.</title>
        <authorList>
            <person name="Park S.N."/>
            <person name="Kong S.W."/>
            <person name="Kim H.S."/>
            <person name="Park M.S."/>
            <person name="Lee J.W."/>
            <person name="Cho E."/>
            <person name="Lim Y.K."/>
            <person name="Choi M.H."/>
            <person name="Chang Y.H."/>
            <person name="Shin J.H."/>
            <person name="Park H.S."/>
            <person name="Choi S.H."/>
            <person name="Kook J.K."/>
        </authorList>
    </citation>
    <scope>NUCLEOTIDE SEQUENCE [LARGE SCALE GENOMIC DNA]</scope>
    <source>
        <strain evidence="2">ChDC F128</strain>
    </source>
</reference>
<organism evidence="1 2">
    <name type="scientific">Fusobacterium hwasookii ChDC F128</name>
    <dbReference type="NCBI Taxonomy" id="1216362"/>
    <lineage>
        <taxon>Bacteria</taxon>
        <taxon>Fusobacteriati</taxon>
        <taxon>Fusobacteriota</taxon>
        <taxon>Fusobacteriia</taxon>
        <taxon>Fusobacteriales</taxon>
        <taxon>Fusobacteriaceae</taxon>
        <taxon>Fusobacterium</taxon>
    </lineage>
</organism>
<protein>
    <recommendedName>
        <fullName evidence="3">MORN repeat protein</fullName>
    </recommendedName>
</protein>